<reference evidence="3 4" key="1">
    <citation type="submission" date="2024-08" db="EMBL/GenBank/DDBJ databases">
        <authorList>
            <person name="Cucini C."/>
            <person name="Frati F."/>
        </authorList>
    </citation>
    <scope>NUCLEOTIDE SEQUENCE [LARGE SCALE GENOMIC DNA]</scope>
</reference>
<comment type="similarity">
    <text evidence="1">Belongs to the DNase II family.</text>
</comment>
<comment type="caution">
    <text evidence="3">The sequence shown here is derived from an EMBL/GenBank/DDBJ whole genome shotgun (WGS) entry which is preliminary data.</text>
</comment>
<evidence type="ECO:0000313" key="3">
    <source>
        <dbReference type="EMBL" id="CAL8129067.1"/>
    </source>
</evidence>
<dbReference type="PANTHER" id="PTHR10858:SF23">
    <property type="entry name" value="DEOXYRIBONUCLEASE II"/>
    <property type="match status" value="1"/>
</dbReference>
<organism evidence="3 4">
    <name type="scientific">Orchesella dallaii</name>
    <dbReference type="NCBI Taxonomy" id="48710"/>
    <lineage>
        <taxon>Eukaryota</taxon>
        <taxon>Metazoa</taxon>
        <taxon>Ecdysozoa</taxon>
        <taxon>Arthropoda</taxon>
        <taxon>Hexapoda</taxon>
        <taxon>Collembola</taxon>
        <taxon>Entomobryomorpha</taxon>
        <taxon>Entomobryoidea</taxon>
        <taxon>Orchesellidae</taxon>
        <taxon>Orchesellinae</taxon>
        <taxon>Orchesella</taxon>
    </lineage>
</organism>
<proteinExistence type="inferred from homology"/>
<keyword evidence="4" id="KW-1185">Reference proteome</keyword>
<dbReference type="Proteomes" id="UP001642540">
    <property type="component" value="Unassembled WGS sequence"/>
</dbReference>
<sequence>MEKFVKIILAIVFTLWPFSFQVSGAILLNSKASNFDLKPHFNSFRILSIFGGFAEYYWKNCKRCNSYPVIPNGNLGNCIGTSVGKSCTVRCNSMYQPSVSSIQCIGDGLRPAKWRVGSVTCEKKKEGVQPFCRNMNNEKVDWYIAYRVPNSFTPYNEASQSFLYLSSENSDRMQLKNSMVLRNTLSILNSFNDPNSQLKFVLYNNERPEYINYPMTGYSGWGDSTGHAKGLLCPPSRHPSVNQLSGLAFDSQMGTVFTLFSKPNTAMEIYVEIAQFYNINAFVQTWRSGTGTGVGLPIPARGTRVEDLEEFFYPIHLRSFWRPFHNSWRRTTDHSKWLVGKRSNDNLLCVGDLNRMDSQMHTSGGAICMRHTGVANQFRGMARPPHDVLQIVFSTNI</sequence>
<dbReference type="InterPro" id="IPR004947">
    <property type="entry name" value="DNase_II"/>
</dbReference>
<gene>
    <name evidence="3" type="ORF">ODALV1_LOCUS22828</name>
</gene>
<protein>
    <submittedName>
        <fullName evidence="3">Uncharacterized protein</fullName>
    </submittedName>
</protein>
<evidence type="ECO:0000256" key="1">
    <source>
        <dbReference type="ARBA" id="ARBA00007527"/>
    </source>
</evidence>
<accession>A0ABP1RJ51</accession>
<dbReference type="PANTHER" id="PTHR10858">
    <property type="entry name" value="DEOXYRIBONUCLEASE II"/>
    <property type="match status" value="1"/>
</dbReference>
<name>A0ABP1RJ51_9HEXA</name>
<dbReference type="EMBL" id="CAXLJM020000076">
    <property type="protein sequence ID" value="CAL8129067.1"/>
    <property type="molecule type" value="Genomic_DNA"/>
</dbReference>
<evidence type="ECO:0000313" key="4">
    <source>
        <dbReference type="Proteomes" id="UP001642540"/>
    </source>
</evidence>
<keyword evidence="2" id="KW-0378">Hydrolase</keyword>
<evidence type="ECO:0000256" key="2">
    <source>
        <dbReference type="ARBA" id="ARBA00022801"/>
    </source>
</evidence>
<dbReference type="Pfam" id="PF03265">
    <property type="entry name" value="DNase_II"/>
    <property type="match status" value="2"/>
</dbReference>